<dbReference type="GO" id="GO:0016509">
    <property type="term" value="F:long-chain (3S)-3-hydroxyacyl-CoA dehydrogenase (NAD+) activity"/>
    <property type="evidence" value="ECO:0007669"/>
    <property type="project" value="TreeGrafter"/>
</dbReference>
<evidence type="ECO:0000313" key="1">
    <source>
        <dbReference type="EMBL" id="ROT82395.1"/>
    </source>
</evidence>
<dbReference type="GO" id="GO:0016507">
    <property type="term" value="C:mitochondrial fatty acid beta-oxidation multienzyme complex"/>
    <property type="evidence" value="ECO:0007669"/>
    <property type="project" value="TreeGrafter"/>
</dbReference>
<dbReference type="AlphaFoldDB" id="A0A3R7MH39"/>
<dbReference type="OrthoDB" id="10004768at2759"/>
<dbReference type="CDD" id="cd06558">
    <property type="entry name" value="crotonase-like"/>
    <property type="match status" value="1"/>
</dbReference>
<dbReference type="PANTHER" id="PTHR43612">
    <property type="entry name" value="TRIFUNCTIONAL ENZYME SUBUNIT ALPHA"/>
    <property type="match status" value="1"/>
</dbReference>
<organism evidence="1 2">
    <name type="scientific">Penaeus vannamei</name>
    <name type="common">Whiteleg shrimp</name>
    <name type="synonym">Litopenaeus vannamei</name>
    <dbReference type="NCBI Taxonomy" id="6689"/>
    <lineage>
        <taxon>Eukaryota</taxon>
        <taxon>Metazoa</taxon>
        <taxon>Ecdysozoa</taxon>
        <taxon>Arthropoda</taxon>
        <taxon>Crustacea</taxon>
        <taxon>Multicrustacea</taxon>
        <taxon>Malacostraca</taxon>
        <taxon>Eumalacostraca</taxon>
        <taxon>Eucarida</taxon>
        <taxon>Decapoda</taxon>
        <taxon>Dendrobranchiata</taxon>
        <taxon>Penaeoidea</taxon>
        <taxon>Penaeidae</taxon>
        <taxon>Penaeus</taxon>
    </lineage>
</organism>
<accession>A0A3R7MH39</accession>
<keyword evidence="2" id="KW-1185">Reference proteome</keyword>
<dbReference type="PANTHER" id="PTHR43612:SF3">
    <property type="entry name" value="TRIFUNCTIONAL ENZYME SUBUNIT ALPHA, MITOCHONDRIAL"/>
    <property type="match status" value="1"/>
</dbReference>
<dbReference type="InterPro" id="IPR029045">
    <property type="entry name" value="ClpP/crotonase-like_dom_sf"/>
</dbReference>
<proteinExistence type="predicted"/>
<reference evidence="1 2" key="2">
    <citation type="submission" date="2019-01" db="EMBL/GenBank/DDBJ databases">
        <title>The decoding of complex shrimp genome reveals the adaptation for benthos swimmer, frequently molting mechanism and breeding impact on genome.</title>
        <authorList>
            <person name="Sun Y."/>
            <person name="Gao Y."/>
            <person name="Yu Y."/>
        </authorList>
    </citation>
    <scope>NUCLEOTIDE SEQUENCE [LARGE SCALE GENOMIC DNA]</scope>
    <source>
        <tissue evidence="1">Muscle</tissue>
    </source>
</reference>
<dbReference type="Pfam" id="PF00378">
    <property type="entry name" value="ECH_1"/>
    <property type="match status" value="1"/>
</dbReference>
<sequence length="159" mass="17166">MGVHANLKINDGVGVVTFDSPGKVNVLNQPVMEEIVKIVDEIETNSDIQAAVLISGKPGCFIAGADITMIESCRQLRKPRLSQSPAKISSSALRRARSQFAAIMGFCLGGGLEVALSCHYRLLKDKAGLGLPEVMLGVLQVEEEPNAFTSWLVFLVLWI</sequence>
<reference evidence="1 2" key="1">
    <citation type="submission" date="2018-04" db="EMBL/GenBank/DDBJ databases">
        <authorList>
            <person name="Zhang X."/>
            <person name="Yuan J."/>
            <person name="Li F."/>
            <person name="Xiang J."/>
        </authorList>
    </citation>
    <scope>NUCLEOTIDE SEQUENCE [LARGE SCALE GENOMIC DNA]</scope>
    <source>
        <tissue evidence="1">Muscle</tissue>
    </source>
</reference>
<dbReference type="STRING" id="6689.A0A3R7MH39"/>
<dbReference type="EMBL" id="QCYY01000832">
    <property type="protein sequence ID" value="ROT82395.1"/>
    <property type="molecule type" value="Genomic_DNA"/>
</dbReference>
<dbReference type="InterPro" id="IPR001753">
    <property type="entry name" value="Enoyl-CoA_hydra/iso"/>
</dbReference>
<evidence type="ECO:0000313" key="2">
    <source>
        <dbReference type="Proteomes" id="UP000283509"/>
    </source>
</evidence>
<comment type="caution">
    <text evidence="1">The sequence shown here is derived from an EMBL/GenBank/DDBJ whole genome shotgun (WGS) entry which is preliminary data.</text>
</comment>
<protein>
    <submittedName>
        <fullName evidence="1">Putative trifunctional enzyme subunit alpha, mitochondrial</fullName>
    </submittedName>
</protein>
<name>A0A3R7MH39_PENVA</name>
<gene>
    <name evidence="1" type="ORF">C7M84_024441</name>
</gene>
<dbReference type="InterPro" id="IPR050136">
    <property type="entry name" value="FA_oxidation_alpha_subunit"/>
</dbReference>
<dbReference type="SUPFAM" id="SSF52096">
    <property type="entry name" value="ClpP/crotonase"/>
    <property type="match status" value="1"/>
</dbReference>
<dbReference type="Gene3D" id="3.90.226.10">
    <property type="entry name" value="2-enoyl-CoA Hydratase, Chain A, domain 1"/>
    <property type="match status" value="1"/>
</dbReference>
<dbReference type="Proteomes" id="UP000283509">
    <property type="component" value="Unassembled WGS sequence"/>
</dbReference>
<dbReference type="GO" id="GO:0006635">
    <property type="term" value="P:fatty acid beta-oxidation"/>
    <property type="evidence" value="ECO:0007669"/>
    <property type="project" value="TreeGrafter"/>
</dbReference>
<dbReference type="GO" id="GO:0004300">
    <property type="term" value="F:enoyl-CoA hydratase activity"/>
    <property type="evidence" value="ECO:0007669"/>
    <property type="project" value="TreeGrafter"/>
</dbReference>